<evidence type="ECO:0000313" key="9">
    <source>
        <dbReference type="EMBL" id="ELU18567.1"/>
    </source>
</evidence>
<feature type="compositionally biased region" description="Basic and acidic residues" evidence="7">
    <location>
        <begin position="224"/>
        <end position="271"/>
    </location>
</feature>
<keyword evidence="4" id="KW-0915">Sodium</keyword>
<feature type="transmembrane region" description="Helical" evidence="8">
    <location>
        <begin position="12"/>
        <end position="31"/>
    </location>
</feature>
<dbReference type="EMBL" id="AMQN01016227">
    <property type="status" value="NOT_ANNOTATED_CDS"/>
    <property type="molecule type" value="Genomic_DNA"/>
</dbReference>
<dbReference type="GO" id="GO:0006814">
    <property type="term" value="P:sodium ion transport"/>
    <property type="evidence" value="ECO:0007669"/>
    <property type="project" value="UniProtKB-KW"/>
</dbReference>
<evidence type="ECO:0000313" key="10">
    <source>
        <dbReference type="EnsemblMetazoa" id="CapteP216260"/>
    </source>
</evidence>
<dbReference type="EMBL" id="KB291847">
    <property type="protein sequence ID" value="ELU18567.1"/>
    <property type="molecule type" value="Genomic_DNA"/>
</dbReference>
<dbReference type="InterPro" id="IPR051163">
    <property type="entry name" value="Sodium:Solute_Symporter_SSF"/>
</dbReference>
<dbReference type="EnsemblMetazoa" id="CapteT216260">
    <property type="protein sequence ID" value="CapteP216260"/>
    <property type="gene ID" value="CapteG216260"/>
</dbReference>
<keyword evidence="6" id="KW-0739">Sodium transport</keyword>
<evidence type="ECO:0000256" key="8">
    <source>
        <dbReference type="SAM" id="Phobius"/>
    </source>
</evidence>
<keyword evidence="8" id="KW-0812">Transmembrane</keyword>
<proteinExistence type="predicted"/>
<keyword evidence="11" id="KW-1185">Reference proteome</keyword>
<dbReference type="GO" id="GO:0005886">
    <property type="term" value="C:plasma membrane"/>
    <property type="evidence" value="ECO:0007669"/>
    <property type="project" value="UniProtKB-SubCell"/>
</dbReference>
<dbReference type="GO" id="GO:0015293">
    <property type="term" value="F:symporter activity"/>
    <property type="evidence" value="ECO:0007669"/>
    <property type="project" value="TreeGrafter"/>
</dbReference>
<dbReference type="OrthoDB" id="6158719at2759"/>
<dbReference type="HOGENOM" id="CLU_953904_0_0_1"/>
<evidence type="ECO:0000313" key="11">
    <source>
        <dbReference type="Proteomes" id="UP000014760"/>
    </source>
</evidence>
<sequence length="292" mass="32916">MEPYIPKMSDAPALYGCLAIGFAFIVATFGGHVLQGAIAGAIIGLICSLVVIIGNTLETPYKQYLPMTVDNCTMQFNLTEADIKPRPEDPEDVFHLFKMSFMWFPAFGTTICVVVGLVVSFVVEICSRQPVQKKIHPSLIIPIFDRIFCCLPDRILKMFWCDIKYDEIKLDDSGCLVYPPLPVLYGTTEPVDDDETELQRNDTKDVTNNGDVTKPFDVNTTSEGRTKVDPEDKKTKEEEGIKAEFKKEEFKKEAETKREEEQEEQDSKQAEKEEDNGSEGGIDNPVFQVDKF</sequence>
<evidence type="ECO:0000256" key="2">
    <source>
        <dbReference type="ARBA" id="ARBA00022448"/>
    </source>
</evidence>
<dbReference type="AlphaFoldDB" id="R7VJ28"/>
<evidence type="ECO:0000256" key="3">
    <source>
        <dbReference type="ARBA" id="ARBA00022475"/>
    </source>
</evidence>
<name>R7VJ28_CAPTE</name>
<comment type="subcellular location">
    <subcellularLocation>
        <location evidence="1">Cell membrane</location>
        <topology evidence="1">Multi-pass membrane protein</topology>
    </subcellularLocation>
</comment>
<feature type="region of interest" description="Disordered" evidence="7">
    <location>
        <begin position="188"/>
        <end position="292"/>
    </location>
</feature>
<evidence type="ECO:0000256" key="1">
    <source>
        <dbReference type="ARBA" id="ARBA00004651"/>
    </source>
</evidence>
<evidence type="ECO:0000256" key="7">
    <source>
        <dbReference type="SAM" id="MobiDB-lite"/>
    </source>
</evidence>
<dbReference type="Proteomes" id="UP000014760">
    <property type="component" value="Unassembled WGS sequence"/>
</dbReference>
<keyword evidence="8" id="KW-0472">Membrane</keyword>
<reference evidence="9 11" key="2">
    <citation type="journal article" date="2013" name="Nature">
        <title>Insights into bilaterian evolution from three spiralian genomes.</title>
        <authorList>
            <person name="Simakov O."/>
            <person name="Marletaz F."/>
            <person name="Cho S.J."/>
            <person name="Edsinger-Gonzales E."/>
            <person name="Havlak P."/>
            <person name="Hellsten U."/>
            <person name="Kuo D.H."/>
            <person name="Larsson T."/>
            <person name="Lv J."/>
            <person name="Arendt D."/>
            <person name="Savage R."/>
            <person name="Osoegawa K."/>
            <person name="de Jong P."/>
            <person name="Grimwood J."/>
            <person name="Chapman J.A."/>
            <person name="Shapiro H."/>
            <person name="Aerts A."/>
            <person name="Otillar R.P."/>
            <person name="Terry A.Y."/>
            <person name="Boore J.L."/>
            <person name="Grigoriev I.V."/>
            <person name="Lindberg D.R."/>
            <person name="Seaver E.C."/>
            <person name="Weisblat D.A."/>
            <person name="Putnam N.H."/>
            <person name="Rokhsar D.S."/>
        </authorList>
    </citation>
    <scope>NUCLEOTIDE SEQUENCE</scope>
    <source>
        <strain evidence="9 11">I ESC-2004</strain>
    </source>
</reference>
<feature type="transmembrane region" description="Helical" evidence="8">
    <location>
        <begin position="101"/>
        <end position="123"/>
    </location>
</feature>
<reference evidence="11" key="1">
    <citation type="submission" date="2012-12" db="EMBL/GenBank/DDBJ databases">
        <authorList>
            <person name="Hellsten U."/>
            <person name="Grimwood J."/>
            <person name="Chapman J.A."/>
            <person name="Shapiro H."/>
            <person name="Aerts A."/>
            <person name="Otillar R.P."/>
            <person name="Terry A.Y."/>
            <person name="Boore J.L."/>
            <person name="Simakov O."/>
            <person name="Marletaz F."/>
            <person name="Cho S.-J."/>
            <person name="Edsinger-Gonzales E."/>
            <person name="Havlak P."/>
            <person name="Kuo D.-H."/>
            <person name="Larsson T."/>
            <person name="Lv J."/>
            <person name="Arendt D."/>
            <person name="Savage R."/>
            <person name="Osoegawa K."/>
            <person name="de Jong P."/>
            <person name="Lindberg D.R."/>
            <person name="Seaver E.C."/>
            <person name="Weisblat D.A."/>
            <person name="Putnam N.H."/>
            <person name="Grigoriev I.V."/>
            <person name="Rokhsar D.S."/>
        </authorList>
    </citation>
    <scope>NUCLEOTIDE SEQUENCE</scope>
    <source>
        <strain evidence="11">I ESC-2004</strain>
    </source>
</reference>
<dbReference type="PANTHER" id="PTHR42985:SF40">
    <property type="entry name" value="LD47995P-RELATED"/>
    <property type="match status" value="1"/>
</dbReference>
<evidence type="ECO:0000256" key="6">
    <source>
        <dbReference type="ARBA" id="ARBA00023201"/>
    </source>
</evidence>
<keyword evidence="3" id="KW-1003">Cell membrane</keyword>
<protein>
    <submittedName>
        <fullName evidence="9 10">Uncharacterized protein</fullName>
    </submittedName>
</protein>
<keyword evidence="2" id="KW-0813">Transport</keyword>
<accession>R7VJ28</accession>
<reference evidence="10" key="3">
    <citation type="submission" date="2015-06" db="UniProtKB">
        <authorList>
            <consortium name="EnsemblMetazoa"/>
        </authorList>
    </citation>
    <scope>IDENTIFICATION</scope>
</reference>
<feature type="transmembrane region" description="Helical" evidence="8">
    <location>
        <begin position="37"/>
        <end position="57"/>
    </location>
</feature>
<gene>
    <name evidence="9" type="ORF">CAPTEDRAFT_216260</name>
</gene>
<evidence type="ECO:0000256" key="4">
    <source>
        <dbReference type="ARBA" id="ARBA00023053"/>
    </source>
</evidence>
<keyword evidence="5" id="KW-0406">Ion transport</keyword>
<organism evidence="9">
    <name type="scientific">Capitella teleta</name>
    <name type="common">Polychaete worm</name>
    <dbReference type="NCBI Taxonomy" id="283909"/>
    <lineage>
        <taxon>Eukaryota</taxon>
        <taxon>Metazoa</taxon>
        <taxon>Spiralia</taxon>
        <taxon>Lophotrochozoa</taxon>
        <taxon>Annelida</taxon>
        <taxon>Polychaeta</taxon>
        <taxon>Sedentaria</taxon>
        <taxon>Scolecida</taxon>
        <taxon>Capitellidae</taxon>
        <taxon>Capitella</taxon>
    </lineage>
</organism>
<keyword evidence="8" id="KW-1133">Transmembrane helix</keyword>
<dbReference type="PANTHER" id="PTHR42985">
    <property type="entry name" value="SODIUM-COUPLED MONOCARBOXYLATE TRANSPORTER"/>
    <property type="match status" value="1"/>
</dbReference>
<evidence type="ECO:0000256" key="5">
    <source>
        <dbReference type="ARBA" id="ARBA00023065"/>
    </source>
</evidence>